<gene>
    <name evidence="1" type="ORF">K1J50_04785</name>
</gene>
<dbReference type="RefSeq" id="WP_220116296.1">
    <property type="nucleotide sequence ID" value="NZ_JAHZUY010000006.1"/>
</dbReference>
<keyword evidence="2" id="KW-1185">Reference proteome</keyword>
<dbReference type="EMBL" id="JAHZUY010000006">
    <property type="protein sequence ID" value="MBW8268795.1"/>
    <property type="molecule type" value="Genomic_DNA"/>
</dbReference>
<sequence length="229" mass="25745">MFMSSEESVLLEAVRIVREVGVETNALFEALEKELGGKPGDRRVAFGESEWDGTYDSGEYVCDSTWITFPAYENRAGRGSRRRVGKLSILLDFGRPEGLAESLGYPCAVVAWGLPGRGMGWDFHTNGNWKWPPSRAEIALIAERAFVWIGDPEEEKEWLKEPPVEAEWFYVVPLLDLKHLDAAKRLLLDPAWALLSMDTGADISDAFMEAPEVTRFTWNPTEGPPQPIR</sequence>
<dbReference type="Proteomes" id="UP001519924">
    <property type="component" value="Unassembled WGS sequence"/>
</dbReference>
<evidence type="ECO:0000313" key="2">
    <source>
        <dbReference type="Proteomes" id="UP001519924"/>
    </source>
</evidence>
<reference evidence="1 2" key="1">
    <citation type="submission" date="2021-08" db="EMBL/GenBank/DDBJ databases">
        <title>Caldovatus sediminis gen. nov., sp. nov., a moderately thermophilic bacterium isolated from a hot spring.</title>
        <authorList>
            <person name="Hu C.-J."/>
            <person name="Li W.-J."/>
            <person name="Xian W.-D."/>
        </authorList>
    </citation>
    <scope>NUCLEOTIDE SEQUENCE [LARGE SCALE GENOMIC DNA]</scope>
    <source>
        <strain evidence="1 2">SYSU G05006</strain>
    </source>
</reference>
<comment type="caution">
    <text evidence="1">The sequence shown here is derived from an EMBL/GenBank/DDBJ whole genome shotgun (WGS) entry which is preliminary data.</text>
</comment>
<proteinExistence type="predicted"/>
<organism evidence="1 2">
    <name type="scientific">Caldovatus aquaticus</name>
    <dbReference type="NCBI Taxonomy" id="2865671"/>
    <lineage>
        <taxon>Bacteria</taxon>
        <taxon>Pseudomonadati</taxon>
        <taxon>Pseudomonadota</taxon>
        <taxon>Alphaproteobacteria</taxon>
        <taxon>Acetobacterales</taxon>
        <taxon>Roseomonadaceae</taxon>
        <taxon>Caldovatus</taxon>
    </lineage>
</organism>
<name>A0ABS7F1Z1_9PROT</name>
<evidence type="ECO:0000313" key="1">
    <source>
        <dbReference type="EMBL" id="MBW8268795.1"/>
    </source>
</evidence>
<protein>
    <submittedName>
        <fullName evidence="1">Uncharacterized protein</fullName>
    </submittedName>
</protein>
<accession>A0ABS7F1Z1</accession>